<feature type="region of interest" description="Disordered" evidence="1">
    <location>
        <begin position="57"/>
        <end position="93"/>
    </location>
</feature>
<dbReference type="PANTHER" id="PTHR34404:SF2">
    <property type="entry name" value="CONSERVED SERINE RICH PROTEIN"/>
    <property type="match status" value="1"/>
</dbReference>
<feature type="compositionally biased region" description="Basic and acidic residues" evidence="1">
    <location>
        <begin position="57"/>
        <end position="72"/>
    </location>
</feature>
<dbReference type="Proteomes" id="UP001597337">
    <property type="component" value="Unassembled WGS sequence"/>
</dbReference>
<dbReference type="PANTHER" id="PTHR34404">
    <property type="entry name" value="REGULATORY PROTEIN, FMDB FAMILY"/>
    <property type="match status" value="1"/>
</dbReference>
<evidence type="ECO:0000313" key="3">
    <source>
        <dbReference type="EMBL" id="MFD2113694.1"/>
    </source>
</evidence>
<dbReference type="Pfam" id="PF09723">
    <property type="entry name" value="Zn_ribbon_8"/>
    <property type="match status" value="1"/>
</dbReference>
<dbReference type="NCBIfam" id="TIGR02605">
    <property type="entry name" value="CxxC_CxxC_SSSS"/>
    <property type="match status" value="1"/>
</dbReference>
<evidence type="ECO:0000256" key="1">
    <source>
        <dbReference type="SAM" id="MobiDB-lite"/>
    </source>
</evidence>
<dbReference type="SMART" id="SM00834">
    <property type="entry name" value="CxxC_CXXC_SSSS"/>
    <property type="match status" value="1"/>
</dbReference>
<dbReference type="Gene3D" id="2.20.28.30">
    <property type="entry name" value="RNA polymerase ii, chain L"/>
    <property type="match status" value="1"/>
</dbReference>
<proteinExistence type="predicted"/>
<dbReference type="InterPro" id="IPR013429">
    <property type="entry name" value="Regulatory_FmdB_Zinc_ribbon"/>
</dbReference>
<organism evidence="3 4">
    <name type="scientific">Thiorhodococcus fuscus</name>
    <dbReference type="NCBI Taxonomy" id="527200"/>
    <lineage>
        <taxon>Bacteria</taxon>
        <taxon>Pseudomonadati</taxon>
        <taxon>Pseudomonadota</taxon>
        <taxon>Gammaproteobacteria</taxon>
        <taxon>Chromatiales</taxon>
        <taxon>Chromatiaceae</taxon>
        <taxon>Thiorhodococcus</taxon>
    </lineage>
</organism>
<name>A0ABW4YDD7_9GAMM</name>
<feature type="domain" description="Putative regulatory protein FmdB zinc ribbon" evidence="2">
    <location>
        <begin position="1"/>
        <end position="42"/>
    </location>
</feature>
<protein>
    <submittedName>
        <fullName evidence="3">FmdB family zinc ribbon protein</fullName>
    </submittedName>
</protein>
<gene>
    <name evidence="3" type="ORF">ACFSJC_17740</name>
</gene>
<dbReference type="EMBL" id="JBHUHX010000052">
    <property type="protein sequence ID" value="MFD2113694.1"/>
    <property type="molecule type" value="Genomic_DNA"/>
</dbReference>
<reference evidence="4" key="1">
    <citation type="journal article" date="2019" name="Int. J. Syst. Evol. Microbiol.">
        <title>The Global Catalogue of Microorganisms (GCM) 10K type strain sequencing project: providing services to taxonomists for standard genome sequencing and annotation.</title>
        <authorList>
            <consortium name="The Broad Institute Genomics Platform"/>
            <consortium name="The Broad Institute Genome Sequencing Center for Infectious Disease"/>
            <person name="Wu L."/>
            <person name="Ma J."/>
        </authorList>
    </citation>
    <scope>NUCLEOTIDE SEQUENCE [LARGE SCALE GENOMIC DNA]</scope>
    <source>
        <strain evidence="4">KACC 12597</strain>
    </source>
</reference>
<comment type="caution">
    <text evidence="3">The sequence shown here is derived from an EMBL/GenBank/DDBJ whole genome shotgun (WGS) entry which is preliminary data.</text>
</comment>
<sequence>MPFYEYRCESCGHELEKMQKISDPPLTDCPACGQPALKKLISAAGFRLKGGGWYETDFKKGGTKKNLHDGGEKTAASKPESSSSTKSSKKDAA</sequence>
<accession>A0ABW4YDD7</accession>
<feature type="compositionally biased region" description="Low complexity" evidence="1">
    <location>
        <begin position="73"/>
        <end position="86"/>
    </location>
</feature>
<keyword evidence="4" id="KW-1185">Reference proteome</keyword>
<evidence type="ECO:0000259" key="2">
    <source>
        <dbReference type="SMART" id="SM00834"/>
    </source>
</evidence>
<dbReference type="RefSeq" id="WP_386028522.1">
    <property type="nucleotide sequence ID" value="NZ_JBHUHX010000052.1"/>
</dbReference>
<evidence type="ECO:0000313" key="4">
    <source>
        <dbReference type="Proteomes" id="UP001597337"/>
    </source>
</evidence>